<evidence type="ECO:0000313" key="4">
    <source>
        <dbReference type="Proteomes" id="UP000738325"/>
    </source>
</evidence>
<keyword evidence="2" id="KW-0472">Membrane</keyword>
<protein>
    <submittedName>
        <fullName evidence="3">Uncharacterized protein</fullName>
    </submittedName>
</protein>
<dbReference type="AlphaFoldDB" id="A0A9P6RUL7"/>
<dbReference type="EMBL" id="JAAAIP010000101">
    <property type="protein sequence ID" value="KAG0325785.1"/>
    <property type="molecule type" value="Genomic_DNA"/>
</dbReference>
<feature type="compositionally biased region" description="Polar residues" evidence="1">
    <location>
        <begin position="226"/>
        <end position="239"/>
    </location>
</feature>
<feature type="region of interest" description="Disordered" evidence="1">
    <location>
        <begin position="151"/>
        <end position="398"/>
    </location>
</feature>
<organism evidence="3 4">
    <name type="scientific">Dissophora globulifera</name>
    <dbReference type="NCBI Taxonomy" id="979702"/>
    <lineage>
        <taxon>Eukaryota</taxon>
        <taxon>Fungi</taxon>
        <taxon>Fungi incertae sedis</taxon>
        <taxon>Mucoromycota</taxon>
        <taxon>Mortierellomycotina</taxon>
        <taxon>Mortierellomycetes</taxon>
        <taxon>Mortierellales</taxon>
        <taxon>Mortierellaceae</taxon>
        <taxon>Dissophora</taxon>
    </lineage>
</organism>
<accession>A0A9P6RUL7</accession>
<evidence type="ECO:0000256" key="1">
    <source>
        <dbReference type="SAM" id="MobiDB-lite"/>
    </source>
</evidence>
<reference evidence="3" key="1">
    <citation type="journal article" date="2020" name="Fungal Divers.">
        <title>Resolving the Mortierellaceae phylogeny through synthesis of multi-gene phylogenetics and phylogenomics.</title>
        <authorList>
            <person name="Vandepol N."/>
            <person name="Liber J."/>
            <person name="Desiro A."/>
            <person name="Na H."/>
            <person name="Kennedy M."/>
            <person name="Barry K."/>
            <person name="Grigoriev I.V."/>
            <person name="Miller A.N."/>
            <person name="O'Donnell K."/>
            <person name="Stajich J.E."/>
            <person name="Bonito G."/>
        </authorList>
    </citation>
    <scope>NUCLEOTIDE SEQUENCE</scope>
    <source>
        <strain evidence="3">REB-010B</strain>
    </source>
</reference>
<feature type="compositionally biased region" description="Low complexity" evidence="1">
    <location>
        <begin position="152"/>
        <end position="165"/>
    </location>
</feature>
<sequence>MSTPSAAPTQAPDTKGDTALFGRPSVLGGYNLTTGILIYSAFMLVFVGAIGAATWRRAKYRSQFRQMQQRNMEGGRVLPGGKGSKKGGDAELSDAALFKQASMSKRALMTDVGPGGTITAHDAPVTKIAAANGAGRHFDESGAGISSIQSVRFGENNPNNRPPGTGRAGGMKASTRSNANQGDYEMNSYRQSDDLDTNDYSRPPLESADPYYSSGSSHSGYLDQVDNYQHRTSGSNTPQRPKLAYQQGSDSSPPQPQYQQPTYVQRTNSSRMPKNELHDGNNIFRSDSGGRGGATTPSRGVERSGSGGSGYPARIATQGLLDRSGSGGRSATNSPIEGGMSRTGSSGSSARTRVSPSPTQSHPTPIARSNSSRLPPSMRGGGAAPAPSGLGQQRNNFV</sequence>
<feature type="compositionally biased region" description="Low complexity" evidence="1">
    <location>
        <begin position="338"/>
        <end position="357"/>
    </location>
</feature>
<keyword evidence="2" id="KW-0812">Transmembrane</keyword>
<dbReference type="Proteomes" id="UP000738325">
    <property type="component" value="Unassembled WGS sequence"/>
</dbReference>
<feature type="compositionally biased region" description="Low complexity" evidence="1">
    <location>
        <begin position="211"/>
        <end position="221"/>
    </location>
</feature>
<name>A0A9P6RUL7_9FUNG</name>
<feature type="compositionally biased region" description="Low complexity" evidence="1">
    <location>
        <begin position="245"/>
        <end position="265"/>
    </location>
</feature>
<feature type="compositionally biased region" description="Polar residues" evidence="1">
    <location>
        <begin position="358"/>
        <end position="374"/>
    </location>
</feature>
<comment type="caution">
    <text evidence="3">The sequence shown here is derived from an EMBL/GenBank/DDBJ whole genome shotgun (WGS) entry which is preliminary data.</text>
</comment>
<keyword evidence="4" id="KW-1185">Reference proteome</keyword>
<proteinExistence type="predicted"/>
<dbReference type="OrthoDB" id="2430970at2759"/>
<feature type="transmembrane region" description="Helical" evidence="2">
    <location>
        <begin position="36"/>
        <end position="55"/>
    </location>
</feature>
<evidence type="ECO:0000256" key="2">
    <source>
        <dbReference type="SAM" id="Phobius"/>
    </source>
</evidence>
<evidence type="ECO:0000313" key="3">
    <source>
        <dbReference type="EMBL" id="KAG0325785.1"/>
    </source>
</evidence>
<gene>
    <name evidence="3" type="ORF">BGZ99_000162</name>
</gene>
<keyword evidence="2" id="KW-1133">Transmembrane helix</keyword>